<feature type="domain" description="Polyphosphate kinase N-terminal" evidence="9">
    <location>
        <begin position="23"/>
        <end position="128"/>
    </location>
</feature>
<evidence type="ECO:0000256" key="2">
    <source>
        <dbReference type="ARBA" id="ARBA00022679"/>
    </source>
</evidence>
<name>A0A091BCW5_9GAMM</name>
<dbReference type="Pfam" id="PF13090">
    <property type="entry name" value="PP_kinase_C"/>
    <property type="match status" value="1"/>
</dbReference>
<dbReference type="NCBIfam" id="NF003921">
    <property type="entry name" value="PRK05443.2-2"/>
    <property type="match status" value="1"/>
</dbReference>
<dbReference type="PANTHER" id="PTHR30218:SF0">
    <property type="entry name" value="POLYPHOSPHATE KINASE"/>
    <property type="match status" value="1"/>
</dbReference>
<dbReference type="NCBIfam" id="NF003918">
    <property type="entry name" value="PRK05443.1-2"/>
    <property type="match status" value="1"/>
</dbReference>
<dbReference type="PIRSF" id="PIRSF015589">
    <property type="entry name" value="PP_kinase"/>
    <property type="match status" value="1"/>
</dbReference>
<feature type="binding site" evidence="6">
    <location>
        <position position="418"/>
    </location>
    <ligand>
        <name>Mg(2+)</name>
        <dbReference type="ChEBI" id="CHEBI:18420"/>
    </ligand>
</feature>
<dbReference type="CDD" id="cd09165">
    <property type="entry name" value="PLDc_PaPPK1_C1_like"/>
    <property type="match status" value="1"/>
</dbReference>
<dbReference type="PANTHER" id="PTHR30218">
    <property type="entry name" value="POLYPHOSPHATE KINASE"/>
    <property type="match status" value="1"/>
</dbReference>
<proteinExistence type="inferred from homology"/>
<accession>A0A091BCW5</accession>
<dbReference type="HAMAP" id="MF_00347">
    <property type="entry name" value="Polyphosphate_kinase"/>
    <property type="match status" value="1"/>
</dbReference>
<dbReference type="InterPro" id="IPR003414">
    <property type="entry name" value="PP_kinase"/>
</dbReference>
<dbReference type="Gene3D" id="3.30.1840.10">
    <property type="entry name" value="Polyphosphate kinase middle domain"/>
    <property type="match status" value="1"/>
</dbReference>
<dbReference type="Pfam" id="PF02503">
    <property type="entry name" value="PP_kinase"/>
    <property type="match status" value="1"/>
</dbReference>
<dbReference type="Gene3D" id="3.30.870.10">
    <property type="entry name" value="Endonuclease Chain A"/>
    <property type="match status" value="2"/>
</dbReference>
<evidence type="ECO:0000256" key="7">
    <source>
        <dbReference type="RuleBase" id="RU003800"/>
    </source>
</evidence>
<evidence type="ECO:0000256" key="1">
    <source>
        <dbReference type="ARBA" id="ARBA00022553"/>
    </source>
</evidence>
<keyword evidence="6" id="KW-0460">Magnesium</keyword>
<dbReference type="GO" id="GO:0005524">
    <property type="term" value="F:ATP binding"/>
    <property type="evidence" value="ECO:0007669"/>
    <property type="project" value="UniProtKB-KW"/>
</dbReference>
<keyword evidence="13" id="KW-1185">Reference proteome</keyword>
<dbReference type="GO" id="GO:0008976">
    <property type="term" value="F:polyphosphate kinase activity"/>
    <property type="evidence" value="ECO:0007669"/>
    <property type="project" value="UniProtKB-UniRule"/>
</dbReference>
<dbReference type="eggNOG" id="COG0855">
    <property type="taxonomic scope" value="Bacteria"/>
</dbReference>
<dbReference type="Pfam" id="PF13089">
    <property type="entry name" value="PP_kinase_N"/>
    <property type="match status" value="1"/>
</dbReference>
<evidence type="ECO:0000256" key="5">
    <source>
        <dbReference type="ARBA" id="ARBA00022840"/>
    </source>
</evidence>
<feature type="binding site" evidence="6">
    <location>
        <position position="61"/>
    </location>
    <ligand>
        <name>ATP</name>
        <dbReference type="ChEBI" id="CHEBI:30616"/>
    </ligand>
</feature>
<dbReference type="AlphaFoldDB" id="A0A091BCW5"/>
<feature type="domain" description="Polyphosphate kinase middle" evidence="8">
    <location>
        <begin position="136"/>
        <end position="318"/>
    </location>
</feature>
<comment type="PTM">
    <text evidence="6 7">An intermediate of this reaction is the autophosphorylated ppk in which a phosphate is covalently linked to a histidine residue through a N-P bond.</text>
</comment>
<feature type="binding site" evidence="6">
    <location>
        <position position="481"/>
    </location>
    <ligand>
        <name>ATP</name>
        <dbReference type="ChEBI" id="CHEBI:30616"/>
    </ligand>
</feature>
<dbReference type="NCBIfam" id="TIGR03705">
    <property type="entry name" value="poly_P_kin"/>
    <property type="match status" value="1"/>
</dbReference>
<reference evidence="12 13" key="1">
    <citation type="submission" date="2013-09" db="EMBL/GenBank/DDBJ databases">
        <title>Genome sequencing of Arenimonas composti.</title>
        <authorList>
            <person name="Chen F."/>
            <person name="Wang G."/>
        </authorList>
    </citation>
    <scope>NUCLEOTIDE SEQUENCE [LARGE SCALE GENOMIC DNA]</scope>
    <source>
        <strain evidence="12 13">TR7-09</strain>
    </source>
</reference>
<comment type="similarity">
    <text evidence="6 7">Belongs to the polyphosphate kinase 1 (PPK1) family.</text>
</comment>
<feature type="binding site" evidence="6">
    <location>
        <position position="605"/>
    </location>
    <ligand>
        <name>ATP</name>
        <dbReference type="ChEBI" id="CHEBI:30616"/>
    </ligand>
</feature>
<dbReference type="Pfam" id="PF17941">
    <property type="entry name" value="PP_kinase_C_1"/>
    <property type="match status" value="1"/>
</dbReference>
<dbReference type="InterPro" id="IPR025198">
    <property type="entry name" value="PPK_N_dom"/>
</dbReference>
<evidence type="ECO:0000313" key="12">
    <source>
        <dbReference type="EMBL" id="KFN50488.1"/>
    </source>
</evidence>
<dbReference type="GO" id="GO:0009358">
    <property type="term" value="C:polyphosphate kinase complex"/>
    <property type="evidence" value="ECO:0007669"/>
    <property type="project" value="InterPro"/>
</dbReference>
<feature type="domain" description="Polyphosphate kinase C-terminal" evidence="10">
    <location>
        <begin position="516"/>
        <end position="679"/>
    </location>
</feature>
<dbReference type="SUPFAM" id="SSF140356">
    <property type="entry name" value="PPK N-terminal domain-like"/>
    <property type="match status" value="1"/>
</dbReference>
<dbReference type="InterPro" id="IPR036830">
    <property type="entry name" value="PP_kinase_middle_dom_sf"/>
</dbReference>
<comment type="function">
    <text evidence="6 7">Catalyzes the reversible transfer of the terminal phosphate of ATP to form a long-chain polyphosphate (polyP).</text>
</comment>
<comment type="caution">
    <text evidence="12">The sequence shown here is derived from an EMBL/GenBank/DDBJ whole genome shotgun (WGS) entry which is preliminary data.</text>
</comment>
<dbReference type="EMBL" id="AWXU01000020">
    <property type="protein sequence ID" value="KFN50488.1"/>
    <property type="molecule type" value="Genomic_DNA"/>
</dbReference>
<keyword evidence="5 6" id="KW-0067">ATP-binding</keyword>
<protein>
    <recommendedName>
        <fullName evidence="6 7">Polyphosphate kinase</fullName>
        <ecNumber evidence="6 7">2.7.4.1</ecNumber>
    </recommendedName>
    <alternativeName>
        <fullName evidence="6">ATP-polyphosphate phosphotransferase</fullName>
    </alternativeName>
    <alternativeName>
        <fullName evidence="6">Polyphosphoric acid kinase</fullName>
    </alternativeName>
</protein>
<dbReference type="STRING" id="1121013.GCA_000426365_00812"/>
<gene>
    <name evidence="6" type="primary">ppk</name>
    <name evidence="12" type="ORF">P873_07440</name>
</gene>
<feature type="active site" description="Phosphohistidine intermediate" evidence="6">
    <location>
        <position position="448"/>
    </location>
</feature>
<dbReference type="OrthoDB" id="9761456at2"/>
<dbReference type="InterPro" id="IPR025200">
    <property type="entry name" value="PPK_C_dom2"/>
</dbReference>
<keyword evidence="3 6" id="KW-0547">Nucleotide-binding</keyword>
<keyword evidence="6" id="KW-0479">Metal-binding</keyword>
<dbReference type="RefSeq" id="WP_026816264.1">
    <property type="nucleotide sequence ID" value="NZ_AUFF01000001.1"/>
</dbReference>
<dbReference type="GO" id="GO:0006799">
    <property type="term" value="P:polyphosphate biosynthetic process"/>
    <property type="evidence" value="ECO:0007669"/>
    <property type="project" value="UniProtKB-UniRule"/>
</dbReference>
<evidence type="ECO:0000259" key="10">
    <source>
        <dbReference type="Pfam" id="PF13090"/>
    </source>
</evidence>
<dbReference type="GO" id="GO:0046872">
    <property type="term" value="F:metal ion binding"/>
    <property type="evidence" value="ECO:0007669"/>
    <property type="project" value="UniProtKB-KW"/>
</dbReference>
<dbReference type="CDD" id="cd09168">
    <property type="entry name" value="PLDc_PaPPK1_C2_like"/>
    <property type="match status" value="1"/>
</dbReference>
<evidence type="ECO:0000256" key="6">
    <source>
        <dbReference type="HAMAP-Rule" id="MF_00347"/>
    </source>
</evidence>
<comment type="cofactor">
    <cofactor evidence="6">
        <name>Mg(2+)</name>
        <dbReference type="ChEBI" id="CHEBI:18420"/>
    </cofactor>
</comment>
<dbReference type="Gene3D" id="1.20.58.310">
    <property type="entry name" value="Polyphosphate kinase N-terminal domain"/>
    <property type="match status" value="1"/>
</dbReference>
<dbReference type="InterPro" id="IPR024953">
    <property type="entry name" value="PP_kinase_middle"/>
</dbReference>
<evidence type="ECO:0000259" key="8">
    <source>
        <dbReference type="Pfam" id="PF02503"/>
    </source>
</evidence>
<evidence type="ECO:0000256" key="3">
    <source>
        <dbReference type="ARBA" id="ARBA00022741"/>
    </source>
</evidence>
<dbReference type="SUPFAM" id="SSF56024">
    <property type="entry name" value="Phospholipase D/nuclease"/>
    <property type="match status" value="2"/>
</dbReference>
<evidence type="ECO:0000259" key="11">
    <source>
        <dbReference type="Pfam" id="PF17941"/>
    </source>
</evidence>
<dbReference type="InterPro" id="IPR036832">
    <property type="entry name" value="PPK_N_dom_sf"/>
</dbReference>
<feature type="domain" description="Polyphosphate kinase C-terminal" evidence="11">
    <location>
        <begin position="346"/>
        <end position="506"/>
    </location>
</feature>
<organism evidence="12 13">
    <name type="scientific">Arenimonas composti TR7-09 = DSM 18010</name>
    <dbReference type="NCBI Taxonomy" id="1121013"/>
    <lineage>
        <taxon>Bacteria</taxon>
        <taxon>Pseudomonadati</taxon>
        <taxon>Pseudomonadota</taxon>
        <taxon>Gammaproteobacteria</taxon>
        <taxon>Lysobacterales</taxon>
        <taxon>Lysobacteraceae</taxon>
        <taxon>Arenimonas</taxon>
    </lineage>
</organism>
<dbReference type="InterPro" id="IPR041108">
    <property type="entry name" value="PP_kinase_C_1"/>
</dbReference>
<sequence length="698" mass="77525">MTPDGTPAPDDTSHPDLHAPELYLNRELSQLEFNRRVLAQAQDPQVPLLERLRYLCISCSNLDEFFEIRAATVRTAMQFGGTPAPDGVPPAKALELIHRQARELVDAQYDCWNEELRPQLAAAGIRILPRDGWNAKQRRWLHQYFQDELLPVLSPLGLDPVHPFPRILNKSLNVVVVLEGRDAFGRNGGMAIVRAPRSLPRIIHIPPEVSGGPHDFVFLSAVLTAFVDDLFTGLKVKGAYQFRVTRNSELVVDEDEVENLASALKDELASRGFRPAVRLEIAENCPRTIVDILLQNFGLTASAVYRINGPVNLNRAIQVYDLVDRPELKFPPFVPKQVSLDEDAPFAAIRESDVLLHHPYQGFQTVIDLLNVAAHDPDVLAIKQTLYRTSKDSRIIDHLVTAARNGKDVTVVVELRARFDEEANIRLADRLQEAGVQVMYGVVGYKTHAKMMLIVRREGRKLQRYVHLGTGNYHAGTARAYTDLGLITADPDITADVHDVFQQLSGLAPAIRLRRLLQAPFTLHAGVLARIAREAGHARAGRGGHIVARMNALTEPAVIRALYEASQAGARIELIVRGACCLRPGVSGVSENITVRSVIGRFLEHSRVYWFANAGEPELFCSSADWMERNLLRRVEICFPIRDPQLAARVHDEALASYLADNQGAWDLQADGRYVRAMPADGGMPYSAQGALLAKHCG</sequence>
<evidence type="ECO:0000259" key="9">
    <source>
        <dbReference type="Pfam" id="PF13089"/>
    </source>
</evidence>
<keyword evidence="2 6" id="KW-0808">Transferase</keyword>
<keyword evidence="1 6" id="KW-0597">Phosphoprotein</keyword>
<dbReference type="SUPFAM" id="SSF143724">
    <property type="entry name" value="PHP14-like"/>
    <property type="match status" value="1"/>
</dbReference>
<evidence type="ECO:0000313" key="13">
    <source>
        <dbReference type="Proteomes" id="UP000029391"/>
    </source>
</evidence>
<keyword evidence="4 6" id="KW-0418">Kinase</keyword>
<feature type="binding site" evidence="6">
    <location>
        <position position="577"/>
    </location>
    <ligand>
        <name>ATP</name>
        <dbReference type="ChEBI" id="CHEBI:30616"/>
    </ligand>
</feature>
<dbReference type="Proteomes" id="UP000029391">
    <property type="component" value="Unassembled WGS sequence"/>
</dbReference>
<comment type="catalytic activity">
    <reaction evidence="6 7">
        <text>[phosphate](n) + ATP = [phosphate](n+1) + ADP</text>
        <dbReference type="Rhea" id="RHEA:19573"/>
        <dbReference type="Rhea" id="RHEA-COMP:9859"/>
        <dbReference type="Rhea" id="RHEA-COMP:14280"/>
        <dbReference type="ChEBI" id="CHEBI:16838"/>
        <dbReference type="ChEBI" id="CHEBI:30616"/>
        <dbReference type="ChEBI" id="CHEBI:456216"/>
        <dbReference type="EC" id="2.7.4.1"/>
    </reaction>
</comment>
<evidence type="ECO:0000256" key="4">
    <source>
        <dbReference type="ARBA" id="ARBA00022777"/>
    </source>
</evidence>
<dbReference type="EC" id="2.7.4.1" evidence="6 7"/>
<feature type="binding site" evidence="6">
    <location>
        <position position="388"/>
    </location>
    <ligand>
        <name>Mg(2+)</name>
        <dbReference type="ChEBI" id="CHEBI:18420"/>
    </ligand>
</feature>
<dbReference type="NCBIfam" id="NF003917">
    <property type="entry name" value="PRK05443.1-1"/>
    <property type="match status" value="1"/>
</dbReference>